<dbReference type="PATRIC" id="fig|546269.5.peg.1534"/>
<feature type="transmembrane region" description="Helical" evidence="1">
    <location>
        <begin position="12"/>
        <end position="30"/>
    </location>
</feature>
<dbReference type="RefSeq" id="WP_014263003.1">
    <property type="nucleotide sequence ID" value="NC_016630.1"/>
</dbReference>
<keyword evidence="1" id="KW-1133">Transmembrane helix</keyword>
<accession>D6GQP1</accession>
<reference evidence="3" key="1">
    <citation type="submission" date="2010-12" db="EMBL/GenBank/DDBJ databases">
        <title>The genome sequence of Filifactor alocis strain ATCC 35896.</title>
        <authorList>
            <consortium name="The Broad Institute Genome Sequencing Platform"/>
            <person name="Ward D."/>
            <person name="Earl A."/>
            <person name="Feldgarden M."/>
            <person name="Young S.K."/>
            <person name="Gargeya S."/>
            <person name="Zeng Q."/>
            <person name="Alvarado L."/>
            <person name="Berlin A."/>
            <person name="Bochicchio J."/>
            <person name="Chapman S.B."/>
            <person name="Chen Z."/>
            <person name="Freedman E."/>
            <person name="Gellesch M."/>
            <person name="Goldberg J."/>
            <person name="Griggs A."/>
            <person name="Gujja S."/>
            <person name="Heilman E."/>
            <person name="Heiman D."/>
            <person name="Howarth C."/>
            <person name="Mehta T."/>
            <person name="Neiman D."/>
            <person name="Pearson M."/>
            <person name="Roberts A."/>
            <person name="Saif S."/>
            <person name="Shea T."/>
            <person name="Shenoy N."/>
            <person name="Sisk P."/>
            <person name="Stolte C."/>
            <person name="Sykes S."/>
            <person name="White J."/>
            <person name="Yandava C."/>
            <person name="Izard J."/>
            <person name="Blanton J.M."/>
            <person name="Baranova O.V."/>
            <person name="Tanner A.C."/>
            <person name="Dewhirst F.E."/>
            <person name="Haas B."/>
            <person name="Nusbaum C."/>
            <person name="Birren B."/>
        </authorList>
    </citation>
    <scope>NUCLEOTIDE SEQUENCE [LARGE SCALE GENOMIC DNA]</scope>
    <source>
        <strain evidence="3">ATCC 35896 / D40 B5</strain>
    </source>
</reference>
<sequence length="242" mass="27789">MRREIKFHSIMYRYFLFIFLFAVFMISFIADSQGVLPGPSGVTISVFNSTLMMSGRQLTHTALAICIAVAAIFSFVNYKCSISEEGIYLKKIGLLVPWDEIVAISHIWMNDFSRPTMGHFYFYNRKTIVIYRKQHKPICVYNISLLALYVIKWYHPEIKTNIVSATLATVFNMTLNLGILYGIYSKQIENIQIQHFMILIGLYATKVFAVPLLMVAQQNYLHGAYLTHATGYQRNASDTIHV</sequence>
<dbReference type="eggNOG" id="ENOG502ZSVS">
    <property type="taxonomic scope" value="Bacteria"/>
</dbReference>
<evidence type="ECO:0000313" key="3">
    <source>
        <dbReference type="Proteomes" id="UP000007468"/>
    </source>
</evidence>
<dbReference type="EMBL" id="CP002390">
    <property type="protein sequence ID" value="EFE29094.1"/>
    <property type="molecule type" value="Genomic_DNA"/>
</dbReference>
<feature type="transmembrane region" description="Helical" evidence="1">
    <location>
        <begin position="138"/>
        <end position="155"/>
    </location>
</feature>
<dbReference type="KEGG" id="faa:HMPREF0389_01016"/>
<feature type="transmembrane region" description="Helical" evidence="1">
    <location>
        <begin position="58"/>
        <end position="78"/>
    </location>
</feature>
<feature type="transmembrane region" description="Helical" evidence="1">
    <location>
        <begin position="196"/>
        <end position="216"/>
    </location>
</feature>
<protein>
    <submittedName>
        <fullName evidence="2">Uncharacterized protein</fullName>
    </submittedName>
</protein>
<keyword evidence="1" id="KW-0472">Membrane</keyword>
<dbReference type="AlphaFoldDB" id="D6GQP1"/>
<proteinExistence type="predicted"/>
<feature type="transmembrane region" description="Helical" evidence="1">
    <location>
        <begin position="161"/>
        <end position="184"/>
    </location>
</feature>
<gene>
    <name evidence="2" type="ordered locus">HMPREF0389_01016</name>
</gene>
<organism evidence="2 3">
    <name type="scientific">Filifactor alocis (strain ATCC 35896 / CCUG 47790 / D40 B5)</name>
    <name type="common">Fusobacterium alocis</name>
    <dbReference type="NCBI Taxonomy" id="546269"/>
    <lineage>
        <taxon>Bacteria</taxon>
        <taxon>Bacillati</taxon>
        <taxon>Bacillota</taxon>
        <taxon>Clostridia</taxon>
        <taxon>Peptostreptococcales</taxon>
        <taxon>Filifactoraceae</taxon>
        <taxon>Filifactor</taxon>
    </lineage>
</organism>
<evidence type="ECO:0000313" key="2">
    <source>
        <dbReference type="EMBL" id="EFE29094.1"/>
    </source>
</evidence>
<keyword evidence="3" id="KW-1185">Reference proteome</keyword>
<name>D6GQP1_FILAD</name>
<keyword evidence="1" id="KW-0812">Transmembrane</keyword>
<dbReference type="Proteomes" id="UP000007468">
    <property type="component" value="Chromosome"/>
</dbReference>
<dbReference type="OrthoDB" id="2060404at2"/>
<evidence type="ECO:0000256" key="1">
    <source>
        <dbReference type="SAM" id="Phobius"/>
    </source>
</evidence>